<protein>
    <submittedName>
        <fullName evidence="1">Uncharacterized protein</fullName>
    </submittedName>
</protein>
<dbReference type="RefSeq" id="WP_002999575.1">
    <property type="nucleotide sequence ID" value="NZ_UHFA01000002.1"/>
</dbReference>
<reference evidence="1 2" key="1">
    <citation type="submission" date="2018-06" db="EMBL/GenBank/DDBJ databases">
        <authorList>
            <consortium name="Pathogen Informatics"/>
            <person name="Doyle S."/>
        </authorList>
    </citation>
    <scope>NUCLEOTIDE SEQUENCE [LARGE SCALE GENOMIC DNA]</scope>
    <source>
        <strain evidence="2">NCTC 11391</strain>
    </source>
</reference>
<proteinExistence type="predicted"/>
<evidence type="ECO:0000313" key="2">
    <source>
        <dbReference type="Proteomes" id="UP000254082"/>
    </source>
</evidence>
<dbReference type="Proteomes" id="UP000254082">
    <property type="component" value="Unassembled WGS sequence"/>
</dbReference>
<organism evidence="1 2">
    <name type="scientific">Streptococcus downei MFe28</name>
    <dbReference type="NCBI Taxonomy" id="764290"/>
    <lineage>
        <taxon>Bacteria</taxon>
        <taxon>Bacillati</taxon>
        <taxon>Bacillota</taxon>
        <taxon>Bacilli</taxon>
        <taxon>Lactobacillales</taxon>
        <taxon>Streptococcaceae</taxon>
        <taxon>Streptococcus</taxon>
    </lineage>
</organism>
<gene>
    <name evidence="1" type="ORF">NCTC11391_00312</name>
</gene>
<dbReference type="EMBL" id="UHFA01000002">
    <property type="protein sequence ID" value="SUN35332.1"/>
    <property type="molecule type" value="Genomic_DNA"/>
</dbReference>
<evidence type="ECO:0000313" key="1">
    <source>
        <dbReference type="EMBL" id="SUN35332.1"/>
    </source>
</evidence>
<sequence length="48" mass="5436">MENTAGRNSWRLAIGQQSLYGGLIEPFFLCKVDNLIKNSHQKITENLS</sequence>
<keyword evidence="2" id="KW-1185">Reference proteome</keyword>
<name>A0A380JBH3_STRDO</name>
<dbReference type="AlphaFoldDB" id="A0A380JBH3"/>
<accession>A0A380JBH3</accession>